<reference evidence="2" key="1">
    <citation type="submission" date="2020-08" db="EMBL/GenBank/DDBJ databases">
        <title>Genome public.</title>
        <authorList>
            <person name="Liu C."/>
            <person name="Sun Q."/>
        </authorList>
    </citation>
    <scope>NUCLEOTIDE SEQUENCE</scope>
    <source>
        <strain evidence="2">BX5</strain>
    </source>
</reference>
<dbReference type="GO" id="GO:0005524">
    <property type="term" value="F:ATP binding"/>
    <property type="evidence" value="ECO:0007669"/>
    <property type="project" value="InterPro"/>
</dbReference>
<dbReference type="InterPro" id="IPR011704">
    <property type="entry name" value="ATPase_dyneun-rel_AAA"/>
</dbReference>
<dbReference type="RefSeq" id="WP_186878167.1">
    <property type="nucleotide sequence ID" value="NZ_JACOPN010000003.1"/>
</dbReference>
<evidence type="ECO:0000313" key="2">
    <source>
        <dbReference type="EMBL" id="MBC5716825.1"/>
    </source>
</evidence>
<dbReference type="EMBL" id="JACOPN010000003">
    <property type="protein sequence ID" value="MBC5716825.1"/>
    <property type="molecule type" value="Genomic_DNA"/>
</dbReference>
<dbReference type="InterPro" id="IPR027417">
    <property type="entry name" value="P-loop_NTPase"/>
</dbReference>
<dbReference type="PANTHER" id="PTHR42759:SF1">
    <property type="entry name" value="MAGNESIUM-CHELATASE SUBUNIT CHLD"/>
    <property type="match status" value="1"/>
</dbReference>
<comment type="caution">
    <text evidence="2">The sequence shown here is derived from an EMBL/GenBank/DDBJ whole genome shotgun (WGS) entry which is preliminary data.</text>
</comment>
<protein>
    <submittedName>
        <fullName evidence="2">MoxR family ATPase</fullName>
    </submittedName>
</protein>
<dbReference type="Proteomes" id="UP000602260">
    <property type="component" value="Unassembled WGS sequence"/>
</dbReference>
<dbReference type="InterPro" id="IPR050764">
    <property type="entry name" value="CbbQ/NirQ/NorQ/GpvN"/>
</dbReference>
<evidence type="ECO:0000259" key="1">
    <source>
        <dbReference type="Pfam" id="PF07728"/>
    </source>
</evidence>
<evidence type="ECO:0000313" key="3">
    <source>
        <dbReference type="Proteomes" id="UP000602260"/>
    </source>
</evidence>
<dbReference type="Gene3D" id="3.40.50.300">
    <property type="entry name" value="P-loop containing nucleotide triphosphate hydrolases"/>
    <property type="match status" value="1"/>
</dbReference>
<sequence>MLEFLEQEQISRELLDGIRTYRAQYPTEPALQSRVPQPHYHYYGKEVWEAAIAALLCGENLLLAGSKATGKNVLAENLAQAFGRPAWDVSFHVSMDAAGLIGMDTFENGQVTFRPGPVYLCAKYGGFGVLDEINMAKNEALAVLHAALDFRRAIDVPGYARMEVHPAARFIGTMNYGYAGTRELNEALTSRFVVIQMPPIDEADLNRLLDKEFPTMEKKYRGQFVQLFLDLQKKCESAEISSKALDLRGMLDALRMIRCGVNAGTALSMGITNKAFDGYERGLICDVIAARIPAKLDRSRLFSD</sequence>
<dbReference type="GO" id="GO:0016887">
    <property type="term" value="F:ATP hydrolysis activity"/>
    <property type="evidence" value="ECO:0007669"/>
    <property type="project" value="InterPro"/>
</dbReference>
<proteinExistence type="predicted"/>
<feature type="domain" description="ATPase dynein-related AAA" evidence="1">
    <location>
        <begin position="60"/>
        <end position="192"/>
    </location>
</feature>
<dbReference type="SUPFAM" id="SSF52540">
    <property type="entry name" value="P-loop containing nucleoside triphosphate hydrolases"/>
    <property type="match status" value="1"/>
</dbReference>
<name>A0A8J6J3B2_9FIRM</name>
<accession>A0A8J6J3B2</accession>
<dbReference type="AlphaFoldDB" id="A0A8J6J3B2"/>
<keyword evidence="3" id="KW-1185">Reference proteome</keyword>
<dbReference type="Pfam" id="PF07728">
    <property type="entry name" value="AAA_5"/>
    <property type="match status" value="1"/>
</dbReference>
<organism evidence="2 3">
    <name type="scientific">Flintibacter faecis</name>
    <dbReference type="NCBI Taxonomy" id="2763047"/>
    <lineage>
        <taxon>Bacteria</taxon>
        <taxon>Bacillati</taxon>
        <taxon>Bacillota</taxon>
        <taxon>Clostridia</taxon>
        <taxon>Eubacteriales</taxon>
        <taxon>Flintibacter</taxon>
    </lineage>
</organism>
<dbReference type="PANTHER" id="PTHR42759">
    <property type="entry name" value="MOXR FAMILY PROTEIN"/>
    <property type="match status" value="1"/>
</dbReference>
<gene>
    <name evidence="2" type="ORF">H8S55_05755</name>
</gene>